<feature type="domain" description="Ricin B lectin" evidence="3">
    <location>
        <begin position="100"/>
        <end position="221"/>
    </location>
</feature>
<name>A0A5N5SVG4_9CRUS</name>
<keyword evidence="1" id="KW-0430">Lectin</keyword>
<dbReference type="PROSITE" id="PS50231">
    <property type="entry name" value="RICIN_B_LECTIN"/>
    <property type="match status" value="1"/>
</dbReference>
<dbReference type="GO" id="GO:0030246">
    <property type="term" value="F:carbohydrate binding"/>
    <property type="evidence" value="ECO:0007669"/>
    <property type="project" value="UniProtKB-KW"/>
</dbReference>
<dbReference type="GO" id="GO:0006493">
    <property type="term" value="P:protein O-linked glycosylation"/>
    <property type="evidence" value="ECO:0007669"/>
    <property type="project" value="TreeGrafter"/>
</dbReference>
<dbReference type="Gene3D" id="1.10.8.460">
    <property type="entry name" value="ppGaNTase-T1 linker domain-like"/>
    <property type="match status" value="1"/>
</dbReference>
<evidence type="ECO:0000256" key="2">
    <source>
        <dbReference type="ARBA" id="ARBA00023157"/>
    </source>
</evidence>
<dbReference type="SMART" id="SM00458">
    <property type="entry name" value="RICIN"/>
    <property type="match status" value="1"/>
</dbReference>
<evidence type="ECO:0000256" key="1">
    <source>
        <dbReference type="ARBA" id="ARBA00022734"/>
    </source>
</evidence>
<dbReference type="AlphaFoldDB" id="A0A5N5SVG4"/>
<dbReference type="InterPro" id="IPR035992">
    <property type="entry name" value="Ricin_B-like_lectins"/>
</dbReference>
<dbReference type="SUPFAM" id="SSF50370">
    <property type="entry name" value="Ricin B-like lectins"/>
    <property type="match status" value="1"/>
</dbReference>
<dbReference type="GO" id="GO:0005112">
    <property type="term" value="F:Notch binding"/>
    <property type="evidence" value="ECO:0007669"/>
    <property type="project" value="TreeGrafter"/>
</dbReference>
<dbReference type="PANTHER" id="PTHR11675">
    <property type="entry name" value="N-ACETYLGALACTOSAMINYLTRANSFERASE"/>
    <property type="match status" value="1"/>
</dbReference>
<accession>A0A5N5SVG4</accession>
<dbReference type="OrthoDB" id="9982049at2759"/>
<dbReference type="Proteomes" id="UP000326759">
    <property type="component" value="Unassembled WGS sequence"/>
</dbReference>
<keyword evidence="2" id="KW-1015">Disulfide bond</keyword>
<protein>
    <submittedName>
        <fullName evidence="4">Polypeptide N-acetylgalactosaminyltransferase 35A</fullName>
    </submittedName>
</protein>
<dbReference type="Pfam" id="PF00652">
    <property type="entry name" value="Ricin_B_lectin"/>
    <property type="match status" value="1"/>
</dbReference>
<comment type="caution">
    <text evidence="4">The sequence shown here is derived from an EMBL/GenBank/DDBJ whole genome shotgun (WGS) entry which is preliminary data.</text>
</comment>
<dbReference type="InterPro" id="IPR029044">
    <property type="entry name" value="Nucleotide-diphossugar_trans"/>
</dbReference>
<reference evidence="4 5" key="1">
    <citation type="journal article" date="2019" name="PLoS Biol.">
        <title>Sex chromosomes control vertical transmission of feminizing Wolbachia symbionts in an isopod.</title>
        <authorList>
            <person name="Becking T."/>
            <person name="Chebbi M.A."/>
            <person name="Giraud I."/>
            <person name="Moumen B."/>
            <person name="Laverre T."/>
            <person name="Caubet Y."/>
            <person name="Peccoud J."/>
            <person name="Gilbert C."/>
            <person name="Cordaux R."/>
        </authorList>
    </citation>
    <scope>NUCLEOTIDE SEQUENCE [LARGE SCALE GENOMIC DNA]</scope>
    <source>
        <strain evidence="4">ANa2</strain>
        <tissue evidence="4">Whole body excluding digestive tract and cuticle</tissue>
    </source>
</reference>
<dbReference type="InterPro" id="IPR000772">
    <property type="entry name" value="Ricin_B_lectin"/>
</dbReference>
<dbReference type="GO" id="GO:0004653">
    <property type="term" value="F:polypeptide N-acetylgalactosaminyltransferase activity"/>
    <property type="evidence" value="ECO:0007669"/>
    <property type="project" value="TreeGrafter"/>
</dbReference>
<proteinExistence type="predicted"/>
<dbReference type="PANTHER" id="PTHR11675:SF63">
    <property type="entry name" value="POLYPEPTIDE N-ACETYLGALACTOSAMINYLTRANSFERASE"/>
    <property type="match status" value="1"/>
</dbReference>
<organism evidence="4 5">
    <name type="scientific">Armadillidium nasatum</name>
    <dbReference type="NCBI Taxonomy" id="96803"/>
    <lineage>
        <taxon>Eukaryota</taxon>
        <taxon>Metazoa</taxon>
        <taxon>Ecdysozoa</taxon>
        <taxon>Arthropoda</taxon>
        <taxon>Crustacea</taxon>
        <taxon>Multicrustacea</taxon>
        <taxon>Malacostraca</taxon>
        <taxon>Eumalacostraca</taxon>
        <taxon>Peracarida</taxon>
        <taxon>Isopoda</taxon>
        <taxon>Oniscidea</taxon>
        <taxon>Crinocheta</taxon>
        <taxon>Armadillidiidae</taxon>
        <taxon>Armadillidium</taxon>
    </lineage>
</organism>
<dbReference type="GO" id="GO:0005794">
    <property type="term" value="C:Golgi apparatus"/>
    <property type="evidence" value="ECO:0007669"/>
    <property type="project" value="TreeGrafter"/>
</dbReference>
<dbReference type="SUPFAM" id="SSF53448">
    <property type="entry name" value="Nucleotide-diphospho-sugar transferases"/>
    <property type="match status" value="1"/>
</dbReference>
<dbReference type="Gene3D" id="2.80.10.50">
    <property type="match status" value="1"/>
</dbReference>
<keyword evidence="4" id="KW-0808">Transferase</keyword>
<sequence>MGILKDKIPMLKNSLRMAHVWMDEYIEKYYSLHPTAKDFDYGDISERIALRKKLGCKSFKWFLENVYPEILNNSSSSGGSAMDGRKYERWDQRKRNYLNKWQIQLTNTSLCVESEEEPNRKGARLIMSPCASITRQIFYQTDKDELILAKLLCLEASNKIPRMGKCHDMRGNQEWKVNRKEDVVLYNIAAGLCLAATEDRPGAYVDMTLCSTPSMTSWHLIDQDITS</sequence>
<gene>
    <name evidence="4" type="primary">Pgant35A</name>
    <name evidence="4" type="ORF">Anas_02534</name>
</gene>
<dbReference type="EMBL" id="SEYY01019469">
    <property type="protein sequence ID" value="KAB7498216.1"/>
    <property type="molecule type" value="Genomic_DNA"/>
</dbReference>
<dbReference type="GO" id="GO:0008593">
    <property type="term" value="P:regulation of Notch signaling pathway"/>
    <property type="evidence" value="ECO:0007669"/>
    <property type="project" value="TreeGrafter"/>
</dbReference>
<evidence type="ECO:0000259" key="3">
    <source>
        <dbReference type="SMART" id="SM00458"/>
    </source>
</evidence>
<evidence type="ECO:0000313" key="5">
    <source>
        <dbReference type="Proteomes" id="UP000326759"/>
    </source>
</evidence>
<evidence type="ECO:0000313" key="4">
    <source>
        <dbReference type="EMBL" id="KAB7498216.1"/>
    </source>
</evidence>
<keyword evidence="5" id="KW-1185">Reference proteome</keyword>